<dbReference type="Proteomes" id="UP000308199">
    <property type="component" value="Unassembled WGS sequence"/>
</dbReference>
<dbReference type="SUPFAM" id="SSF47240">
    <property type="entry name" value="Ferritin-like"/>
    <property type="match status" value="1"/>
</dbReference>
<dbReference type="PANTHER" id="PTHR38705:SF1">
    <property type="entry name" value="PROTEIN RDS1"/>
    <property type="match status" value="1"/>
</dbReference>
<dbReference type="Gene3D" id="1.20.1260.10">
    <property type="match status" value="1"/>
</dbReference>
<dbReference type="AlphaFoldDB" id="A0A4S4L496"/>
<name>A0A4S4L496_9AGAM</name>
<evidence type="ECO:0000313" key="3">
    <source>
        <dbReference type="Proteomes" id="UP000308199"/>
    </source>
</evidence>
<dbReference type="Pfam" id="PF13668">
    <property type="entry name" value="Ferritin_2"/>
    <property type="match status" value="1"/>
</dbReference>
<dbReference type="CDD" id="cd00657">
    <property type="entry name" value="Ferritin_like"/>
    <property type="match status" value="1"/>
</dbReference>
<keyword evidence="1" id="KW-0732">Signal</keyword>
<evidence type="ECO:0008006" key="4">
    <source>
        <dbReference type="Google" id="ProtNLM"/>
    </source>
</evidence>
<dbReference type="OrthoDB" id="1001765at2759"/>
<reference evidence="2 3" key="1">
    <citation type="submission" date="2019-02" db="EMBL/GenBank/DDBJ databases">
        <title>Genome sequencing of the rare red list fungi Phellinidium pouzarii.</title>
        <authorList>
            <person name="Buettner E."/>
            <person name="Kellner H."/>
        </authorList>
    </citation>
    <scope>NUCLEOTIDE SEQUENCE [LARGE SCALE GENOMIC DNA]</scope>
    <source>
        <strain evidence="2 3">DSM 108285</strain>
    </source>
</reference>
<evidence type="ECO:0000256" key="1">
    <source>
        <dbReference type="SAM" id="SignalP"/>
    </source>
</evidence>
<feature type="signal peptide" evidence="1">
    <location>
        <begin position="1"/>
        <end position="20"/>
    </location>
</feature>
<dbReference type="EMBL" id="SGPK01000207">
    <property type="protein sequence ID" value="THH06232.1"/>
    <property type="molecule type" value="Genomic_DNA"/>
</dbReference>
<dbReference type="InterPro" id="IPR039254">
    <property type="entry name" value="Rds1"/>
</dbReference>
<proteinExistence type="predicted"/>
<dbReference type="InterPro" id="IPR012347">
    <property type="entry name" value="Ferritin-like"/>
</dbReference>
<sequence>MKSSLILATTLLAAAPNVLCNPIARAFNTTFSNATNSTTANATQILQFALTLEHLENAFYSQGLSNFSESDFENAGLPSSARGRFEQIAQHESTHVDFLTNALGNDSVAACNYSFPSTDPNSFAALSGILESVGNAAYLGAAVDLTNDTTALKAAASILSTEARHASWVYSSVLGSDPWSGAFDTPLDGDLVYTLASSFIVSCPESNPALPFTAFPSLNVSGSGNSSFGNSSSGNSSVNSTYAPAPGNNVTLSYDNSTAGENAQFLAFLSGLNTTFANISSDKQVAIPNNLQGLVFAVVTTNDTSVSNGSIVAGPATLFFPFSPNSTNANVTDM</sequence>
<dbReference type="InterPro" id="IPR009078">
    <property type="entry name" value="Ferritin-like_SF"/>
</dbReference>
<gene>
    <name evidence="2" type="ORF">EW145_g4224</name>
</gene>
<evidence type="ECO:0000313" key="2">
    <source>
        <dbReference type="EMBL" id="THH06232.1"/>
    </source>
</evidence>
<feature type="chain" id="PRO_5020959326" description="Ferritin-like domain-containing protein" evidence="1">
    <location>
        <begin position="21"/>
        <end position="334"/>
    </location>
</feature>
<keyword evidence="3" id="KW-1185">Reference proteome</keyword>
<accession>A0A4S4L496</accession>
<dbReference type="PANTHER" id="PTHR38705">
    <property type="entry name" value="PROTEIN RDS1"/>
    <property type="match status" value="1"/>
</dbReference>
<comment type="caution">
    <text evidence="2">The sequence shown here is derived from an EMBL/GenBank/DDBJ whole genome shotgun (WGS) entry which is preliminary data.</text>
</comment>
<protein>
    <recommendedName>
        <fullName evidence="4">Ferritin-like domain-containing protein</fullName>
    </recommendedName>
</protein>
<organism evidence="2 3">
    <name type="scientific">Phellinidium pouzarii</name>
    <dbReference type="NCBI Taxonomy" id="167371"/>
    <lineage>
        <taxon>Eukaryota</taxon>
        <taxon>Fungi</taxon>
        <taxon>Dikarya</taxon>
        <taxon>Basidiomycota</taxon>
        <taxon>Agaricomycotina</taxon>
        <taxon>Agaricomycetes</taxon>
        <taxon>Hymenochaetales</taxon>
        <taxon>Hymenochaetaceae</taxon>
        <taxon>Phellinidium</taxon>
    </lineage>
</organism>